<protein>
    <recommendedName>
        <fullName evidence="3">LAGLIDADG endonuclease</fullName>
    </recommendedName>
</protein>
<sequence>MSEDCKRSGPLGSRLLFPLECGESKSARLFISLWDDTTSTWLRASGITSPRLLLHSGGLMATLRHKLYFGNAPYLFGYAAFGDELRLYAIIRVHRGATSLELRIPDLKHLEGRFYLLLAILIVARLCAQIAHEVNTTQQGIKLFLQPNCIMKCYPQPLFQQAEVVYNISRKRAVPNVDRLVHVDQRWYSRLVVTTQDRQIFPNYLSRLRPKSPGSAKRGRVVCWLVDTNMLTALAALARLRELAHSVLERNGLQQKKQRTI</sequence>
<gene>
    <name evidence="1" type="ORF">N0F65_004701</name>
</gene>
<comment type="caution">
    <text evidence="1">The sequence shown here is derived from an EMBL/GenBank/DDBJ whole genome shotgun (WGS) entry which is preliminary data.</text>
</comment>
<keyword evidence="2" id="KW-1185">Reference proteome</keyword>
<evidence type="ECO:0000313" key="2">
    <source>
        <dbReference type="Proteomes" id="UP001146120"/>
    </source>
</evidence>
<name>A0AAV2Z3F0_9STRA</name>
<reference evidence="1" key="1">
    <citation type="submission" date="2022-11" db="EMBL/GenBank/DDBJ databases">
        <authorList>
            <person name="Morgan W.R."/>
            <person name="Tartar A."/>
        </authorList>
    </citation>
    <scope>NUCLEOTIDE SEQUENCE</scope>
    <source>
        <strain evidence="1">ARSEF 373</strain>
    </source>
</reference>
<dbReference type="Proteomes" id="UP001146120">
    <property type="component" value="Unassembled WGS sequence"/>
</dbReference>
<accession>A0AAV2Z3F0</accession>
<dbReference type="AlphaFoldDB" id="A0AAV2Z3F0"/>
<organism evidence="1 2">
    <name type="scientific">Lagenidium giganteum</name>
    <dbReference type="NCBI Taxonomy" id="4803"/>
    <lineage>
        <taxon>Eukaryota</taxon>
        <taxon>Sar</taxon>
        <taxon>Stramenopiles</taxon>
        <taxon>Oomycota</taxon>
        <taxon>Peronosporomycetes</taxon>
        <taxon>Pythiales</taxon>
        <taxon>Pythiaceae</taxon>
    </lineage>
</organism>
<proteinExistence type="predicted"/>
<reference evidence="1" key="2">
    <citation type="journal article" date="2023" name="Microbiol Resour">
        <title>Decontamination and Annotation of the Draft Genome Sequence of the Oomycete Lagenidium giganteum ARSEF 373.</title>
        <authorList>
            <person name="Morgan W.R."/>
            <person name="Tartar A."/>
        </authorList>
    </citation>
    <scope>NUCLEOTIDE SEQUENCE</scope>
    <source>
        <strain evidence="1">ARSEF 373</strain>
    </source>
</reference>
<dbReference type="EMBL" id="DAKRPA010000058">
    <property type="protein sequence ID" value="DBA00796.1"/>
    <property type="molecule type" value="Genomic_DNA"/>
</dbReference>
<evidence type="ECO:0000313" key="1">
    <source>
        <dbReference type="EMBL" id="DBA00796.1"/>
    </source>
</evidence>
<evidence type="ECO:0008006" key="3">
    <source>
        <dbReference type="Google" id="ProtNLM"/>
    </source>
</evidence>